<protein>
    <recommendedName>
        <fullName evidence="5">Radical SAM core domain-containing protein</fullName>
    </recommendedName>
</protein>
<dbReference type="SFLD" id="SFLDS00029">
    <property type="entry name" value="Radical_SAM"/>
    <property type="match status" value="1"/>
</dbReference>
<keyword evidence="2" id="KW-0479">Metal-binding</keyword>
<dbReference type="EMBL" id="LOBU02000012">
    <property type="protein sequence ID" value="OKA08494.1"/>
    <property type="molecule type" value="Genomic_DNA"/>
</dbReference>
<dbReference type="GO" id="GO:0051536">
    <property type="term" value="F:iron-sulfur cluster binding"/>
    <property type="evidence" value="ECO:0007669"/>
    <property type="project" value="UniProtKB-KW"/>
</dbReference>
<dbReference type="InterPro" id="IPR058240">
    <property type="entry name" value="rSAM_sf"/>
</dbReference>
<dbReference type="OrthoDB" id="9782387at2"/>
<dbReference type="InterPro" id="IPR050377">
    <property type="entry name" value="Radical_SAM_PqqE_MftC-like"/>
</dbReference>
<dbReference type="SFLD" id="SFLDG01067">
    <property type="entry name" value="SPASM/twitch_domain_containing"/>
    <property type="match status" value="1"/>
</dbReference>
<evidence type="ECO:0000313" key="7">
    <source>
        <dbReference type="EMBL" id="OKA08494.1"/>
    </source>
</evidence>
<evidence type="ECO:0000256" key="1">
    <source>
        <dbReference type="ARBA" id="ARBA00022691"/>
    </source>
</evidence>
<keyword evidence="4" id="KW-0411">Iron-sulfur</keyword>
<evidence type="ECO:0000313" key="6">
    <source>
        <dbReference type="EMBL" id="KZB87791.1"/>
    </source>
</evidence>
<comment type="caution">
    <text evidence="6">The sequence shown here is derived from an EMBL/GenBank/DDBJ whole genome shotgun (WGS) entry which is preliminary data.</text>
</comment>
<dbReference type="InterPro" id="IPR013785">
    <property type="entry name" value="Aldolase_TIM"/>
</dbReference>
<evidence type="ECO:0000313" key="9">
    <source>
        <dbReference type="Proteomes" id="UP000186883"/>
    </source>
</evidence>
<dbReference type="Proteomes" id="UP000186883">
    <property type="component" value="Unassembled WGS sequence"/>
</dbReference>
<accession>A0A154MU37</accession>
<dbReference type="SUPFAM" id="SSF102114">
    <property type="entry name" value="Radical SAM enzymes"/>
    <property type="match status" value="1"/>
</dbReference>
<dbReference type="InterPro" id="IPR007197">
    <property type="entry name" value="rSAM"/>
</dbReference>
<dbReference type="PANTHER" id="PTHR11228:SF7">
    <property type="entry name" value="PQQA PEPTIDE CYCLASE"/>
    <property type="match status" value="1"/>
</dbReference>
<evidence type="ECO:0000259" key="5">
    <source>
        <dbReference type="PROSITE" id="PS51918"/>
    </source>
</evidence>
<name>A0A154MU37_9PSEU</name>
<dbReference type="PROSITE" id="PS51918">
    <property type="entry name" value="RADICAL_SAM"/>
    <property type="match status" value="1"/>
</dbReference>
<feature type="domain" description="Radical SAM core" evidence="5">
    <location>
        <begin position="30"/>
        <end position="255"/>
    </location>
</feature>
<dbReference type="GO" id="GO:0046872">
    <property type="term" value="F:metal ion binding"/>
    <property type="evidence" value="ECO:0007669"/>
    <property type="project" value="UniProtKB-KW"/>
</dbReference>
<evidence type="ECO:0000256" key="4">
    <source>
        <dbReference type="ARBA" id="ARBA00023014"/>
    </source>
</evidence>
<evidence type="ECO:0000256" key="3">
    <source>
        <dbReference type="ARBA" id="ARBA00023004"/>
    </source>
</evidence>
<dbReference type="Pfam" id="PF04055">
    <property type="entry name" value="Radical_SAM"/>
    <property type="match status" value="1"/>
</dbReference>
<dbReference type="PANTHER" id="PTHR11228">
    <property type="entry name" value="RADICAL SAM DOMAIN PROTEIN"/>
    <property type="match status" value="1"/>
</dbReference>
<dbReference type="EMBL" id="LQCI01000003">
    <property type="protein sequence ID" value="KZB87791.1"/>
    <property type="molecule type" value="Genomic_DNA"/>
</dbReference>
<gene>
    <name evidence="7" type="ORF">ATP06_0213615</name>
    <name evidence="6" type="ORF">AVL48_22855</name>
</gene>
<dbReference type="Gene3D" id="3.20.20.70">
    <property type="entry name" value="Aldolase class I"/>
    <property type="match status" value="1"/>
</dbReference>
<dbReference type="AlphaFoldDB" id="A0A154MU37"/>
<sequence length="371" mass="40695">MSTDPLGGPLDLTSKLYQEFAHRQVSQAANGVQPAAPLVVELDPTSFCDLACPECISGRLLNNGRFSSERLTGLAAELVEAGVRAVILIGGGEPLLHSAIGRVLTLLHDGGISVGITTNGTTIHRHIDVLAERANWTRVSVDAATPETYGRFRPGRGGRNRFAEVVRNMEMLASRKRGKLGFSFLVMGRKAEDGSLRETNAHEIAEAAALAARIGCDYFEVKPEYDLEHFILGQDRSLLEVLSEQLARIRELDHDGFEVLSTSTLGAVGGGTAVEVKDYASCPIADLRTLITTSGAYFCPYHRGNPAAQYGDPATESFAGMWNGERRRRVREGVRPDEHCRFHCIRHRSNLALFRLRDEPLEPVPDYDPFL</sequence>
<keyword evidence="1" id="KW-0949">S-adenosyl-L-methionine</keyword>
<keyword evidence="3" id="KW-0408">Iron</keyword>
<dbReference type="CDD" id="cd01335">
    <property type="entry name" value="Radical_SAM"/>
    <property type="match status" value="1"/>
</dbReference>
<organism evidence="6 8">
    <name type="scientific">Amycolatopsis regifaucium</name>
    <dbReference type="NCBI Taxonomy" id="546365"/>
    <lineage>
        <taxon>Bacteria</taxon>
        <taxon>Bacillati</taxon>
        <taxon>Actinomycetota</taxon>
        <taxon>Actinomycetes</taxon>
        <taxon>Pseudonocardiales</taxon>
        <taxon>Pseudonocardiaceae</taxon>
        <taxon>Amycolatopsis</taxon>
    </lineage>
</organism>
<dbReference type="GO" id="GO:0003824">
    <property type="term" value="F:catalytic activity"/>
    <property type="evidence" value="ECO:0007669"/>
    <property type="project" value="InterPro"/>
</dbReference>
<keyword evidence="9" id="KW-1185">Reference proteome</keyword>
<reference evidence="6 8" key="1">
    <citation type="submission" date="2015-12" db="EMBL/GenBank/DDBJ databases">
        <title>Amycolatopsis regifaucium genome sequencing and assembly.</title>
        <authorList>
            <person name="Mayilraj S."/>
        </authorList>
    </citation>
    <scope>NUCLEOTIDE SEQUENCE [LARGE SCALE GENOMIC DNA]</scope>
    <source>
        <strain evidence="6 8">GY080</strain>
    </source>
</reference>
<evidence type="ECO:0000256" key="2">
    <source>
        <dbReference type="ARBA" id="ARBA00022723"/>
    </source>
</evidence>
<dbReference type="RefSeq" id="WP_061989490.1">
    <property type="nucleotide sequence ID" value="NZ_FOPQ01000008.1"/>
</dbReference>
<reference evidence="7 9" key="2">
    <citation type="submission" date="2016-11" db="EMBL/GenBank/DDBJ databases">
        <title>Genome sequencing of Amycolatopsis regifaucium.</title>
        <authorList>
            <person name="Mayilraj S."/>
            <person name="Kaur N."/>
        </authorList>
    </citation>
    <scope>NUCLEOTIDE SEQUENCE [LARGE SCALE GENOMIC DNA]</scope>
    <source>
        <strain evidence="7 9">GY080</strain>
    </source>
</reference>
<evidence type="ECO:0000313" key="8">
    <source>
        <dbReference type="Proteomes" id="UP000076321"/>
    </source>
</evidence>
<dbReference type="Proteomes" id="UP000076321">
    <property type="component" value="Unassembled WGS sequence"/>
</dbReference>
<proteinExistence type="predicted"/>